<organism evidence="1 2">
    <name type="scientific">Chthonomonas calidirosea (strain DSM 23976 / ICMP 18418 / T49)</name>
    <dbReference type="NCBI Taxonomy" id="1303518"/>
    <lineage>
        <taxon>Bacteria</taxon>
        <taxon>Bacillati</taxon>
        <taxon>Armatimonadota</taxon>
        <taxon>Chthonomonadia</taxon>
        <taxon>Chthonomonadales</taxon>
        <taxon>Chthonomonadaceae</taxon>
        <taxon>Chthonomonas</taxon>
    </lineage>
</organism>
<proteinExistence type="predicted"/>
<dbReference type="EMBL" id="HF951689">
    <property type="protein sequence ID" value="CCW34814.1"/>
    <property type="molecule type" value="Genomic_DNA"/>
</dbReference>
<dbReference type="HOGENOM" id="CLU_2421652_0_0_0"/>
<name>S0EU65_CHTCT</name>
<gene>
    <name evidence="1" type="ORF">CCALI_00992</name>
</gene>
<sequence length="91" mass="9659">MLVSFLSLLNGTSPGTCLARSTAAFLVFAGFGLVLRYALTEGTREGTLDSALLEEGREETEPKLDVIVPGTTVADLLGVKSENQREGNSKQ</sequence>
<dbReference type="InParanoid" id="S0EU65"/>
<dbReference type="Proteomes" id="UP000014227">
    <property type="component" value="Chromosome I"/>
</dbReference>
<keyword evidence="2" id="KW-1185">Reference proteome</keyword>
<dbReference type="RefSeq" id="WP_016482364.1">
    <property type="nucleotide sequence ID" value="NC_021487.1"/>
</dbReference>
<evidence type="ECO:0000313" key="1">
    <source>
        <dbReference type="EMBL" id="CCW34814.1"/>
    </source>
</evidence>
<dbReference type="PATRIC" id="fig|1303518.3.peg.1002"/>
<protein>
    <submittedName>
        <fullName evidence="1">Uncharacterized protein</fullName>
    </submittedName>
</protein>
<dbReference type="KEGG" id="ccz:CCALI_00992"/>
<dbReference type="STRING" id="454171.CP488_00164"/>
<accession>S0EU65</accession>
<evidence type="ECO:0000313" key="2">
    <source>
        <dbReference type="Proteomes" id="UP000014227"/>
    </source>
</evidence>
<reference evidence="2" key="1">
    <citation type="submission" date="2013-03" db="EMBL/GenBank/DDBJ databases">
        <title>Genome sequence of Chthonomonas calidirosea, the first sequenced genome from the Armatimonadetes phylum (formally candidate division OP10).</title>
        <authorList>
            <person name="Lee K.C.Y."/>
            <person name="Morgan X.C."/>
            <person name="Dunfield P.F."/>
            <person name="Tamas I."/>
            <person name="Houghton K.M."/>
            <person name="Vyssotski M."/>
            <person name="Ryan J.L.J."/>
            <person name="Lagutin K."/>
            <person name="McDonald I.R."/>
            <person name="Stott M.B."/>
        </authorList>
    </citation>
    <scope>NUCLEOTIDE SEQUENCE [LARGE SCALE GENOMIC DNA]</scope>
    <source>
        <strain evidence="2">DSM 23976 / ICMP 18418 / T49</strain>
    </source>
</reference>
<dbReference type="AlphaFoldDB" id="S0EU65"/>